<gene>
    <name evidence="1" type="ORF">HNR37_000760</name>
</gene>
<accession>A0A7W8DGF8</accession>
<dbReference type="Proteomes" id="UP000528322">
    <property type="component" value="Unassembled WGS sequence"/>
</dbReference>
<evidence type="ECO:0000313" key="2">
    <source>
        <dbReference type="Proteomes" id="UP000528322"/>
    </source>
</evidence>
<proteinExistence type="predicted"/>
<sequence length="58" mass="6693">MVYIVHNRSAIVDGNLKRAHNYLGVLRANLHILLAAVNLKVVHSSPVYCFYYLQYTLF</sequence>
<evidence type="ECO:0000313" key="1">
    <source>
        <dbReference type="EMBL" id="MBB5021451.1"/>
    </source>
</evidence>
<reference evidence="1 2" key="1">
    <citation type="submission" date="2020-08" db="EMBL/GenBank/DDBJ databases">
        <title>Genomic Encyclopedia of Type Strains, Phase IV (KMG-IV): sequencing the most valuable type-strain genomes for metagenomic binning, comparative biology and taxonomic classification.</title>
        <authorList>
            <person name="Goeker M."/>
        </authorList>
    </citation>
    <scope>NUCLEOTIDE SEQUENCE [LARGE SCALE GENOMIC DNA]</scope>
    <source>
        <strain evidence="1 2">DSM 22071</strain>
    </source>
</reference>
<dbReference type="EMBL" id="JACHID010000003">
    <property type="protein sequence ID" value="MBB5021451.1"/>
    <property type="molecule type" value="Genomic_DNA"/>
</dbReference>
<comment type="caution">
    <text evidence="1">The sequence shown here is derived from an EMBL/GenBank/DDBJ whole genome shotgun (WGS) entry which is preliminary data.</text>
</comment>
<dbReference type="AlphaFoldDB" id="A0A7W8DGF8"/>
<protein>
    <submittedName>
        <fullName evidence="1">Uncharacterized protein</fullName>
    </submittedName>
</protein>
<organism evidence="1 2">
    <name type="scientific">Desulfurispira natronophila</name>
    <dbReference type="NCBI Taxonomy" id="682562"/>
    <lineage>
        <taxon>Bacteria</taxon>
        <taxon>Pseudomonadati</taxon>
        <taxon>Chrysiogenota</taxon>
        <taxon>Chrysiogenia</taxon>
        <taxon>Chrysiogenales</taxon>
        <taxon>Chrysiogenaceae</taxon>
        <taxon>Desulfurispira</taxon>
    </lineage>
</organism>
<name>A0A7W8DGF8_9BACT</name>
<keyword evidence="2" id="KW-1185">Reference proteome</keyword>